<sequence length="794" mass="90637">MHGGSDRNLHAADVSIFLGLDGTPTRKVGIEWTGIPEEMGYSYPYVVAILPRHVEVRNIQTQTLVQQIELPSARLLNQGKLLYIASATQIWRLTPYSFAVQVDQLVEKNEFEEAISLLQQIEPILLENKVGFDRTTGYYFYQPHATTLQEEKMRTIRNLHAHYLFQRNEFDAALALFQELDTDPIEVIQMYPPAISGRVLKPSTPSEDGLNHNYSDYASDGPDRDPDDDRNNSNPWSTIVNPWSTPATEPRRDSLTITASTNRVPSVLSTWFNPQHDPQPTPPRELTGQVLEEAINYLIRFLTDRRGKTAKLLYQQQQQQQAAQSSGRALGAKASKEKDEREKMDRVAEVAKLVDTVLLKAYMMTNDALVGPLLRVQNSCDVEECEVLLLEKKKYKELVDLYNGKGLHRKSLELLSKLGQSNEGPLRGCMPTIMYLQRLGQEHLDIILEYSEWVLRTAPEEGMKIFIKDAMDDQFSHARVLAHLEATSADLSIIYLEHVILELGDETTEFHNKLAGAYLDKVLQEMMEGSEGAEGEGNDFPSAISESRSRLIHFLNESLHYWPAKILARLQLDGELRVCDSGRCHNVRLLTGTPPGLFEERAVLLSRIGQHEQALAIYVFRLRNYRMAEEYCNRIFRDDPDNGRRMYLILLRVYLKPSTKEPPLVDAALELLSRHGAHIDAEEVLAMLPVTTRMDGLFPFFEKYVRETNKNRNMNLVVKNLLEAERLQVGDSVICSVQEQWVYYRSRAVKITEDRMCPQCNRRIGNSDACSGSAIRVRRLSDWRSSALFVQREN</sequence>
<evidence type="ECO:0000259" key="6">
    <source>
        <dbReference type="Pfam" id="PF00780"/>
    </source>
</evidence>
<organism evidence="8 9">
    <name type="scientific">Jimgerdemannia flammicorona</name>
    <dbReference type="NCBI Taxonomy" id="994334"/>
    <lineage>
        <taxon>Eukaryota</taxon>
        <taxon>Fungi</taxon>
        <taxon>Fungi incertae sedis</taxon>
        <taxon>Mucoromycota</taxon>
        <taxon>Mucoromycotina</taxon>
        <taxon>Endogonomycetes</taxon>
        <taxon>Endogonales</taxon>
        <taxon>Endogonaceae</taxon>
        <taxon>Jimgerdemannia</taxon>
    </lineage>
</organism>
<evidence type="ECO:0000256" key="5">
    <source>
        <dbReference type="SAM" id="MobiDB-lite"/>
    </source>
</evidence>
<comment type="caution">
    <text evidence="8">The sequence shown here is derived from an EMBL/GenBank/DDBJ whole genome shotgun (WGS) entry which is preliminary data.</text>
</comment>
<dbReference type="Pfam" id="PF00780">
    <property type="entry name" value="CNH"/>
    <property type="match status" value="1"/>
</dbReference>
<dbReference type="PROSITE" id="PS50236">
    <property type="entry name" value="CHCR"/>
    <property type="match status" value="1"/>
</dbReference>
<comment type="similarity">
    <text evidence="3">Belongs to the VAM6/VPS39 family.</text>
</comment>
<feature type="compositionally biased region" description="Basic and acidic residues" evidence="5">
    <location>
        <begin position="221"/>
        <end position="231"/>
    </location>
</feature>
<dbReference type="GO" id="GO:0034058">
    <property type="term" value="P:endosomal vesicle fusion"/>
    <property type="evidence" value="ECO:0007669"/>
    <property type="project" value="TreeGrafter"/>
</dbReference>
<dbReference type="GO" id="GO:0012505">
    <property type="term" value="C:endomembrane system"/>
    <property type="evidence" value="ECO:0007669"/>
    <property type="project" value="UniProtKB-SubCell"/>
</dbReference>
<feature type="repeat" description="CHCR" evidence="4">
    <location>
        <begin position="450"/>
        <end position="659"/>
    </location>
</feature>
<dbReference type="InterPro" id="IPR000547">
    <property type="entry name" value="Clathrin_H-chain/VPS_repeat"/>
</dbReference>
<dbReference type="Pfam" id="PF10366">
    <property type="entry name" value="Vps39_1"/>
    <property type="match status" value="1"/>
</dbReference>
<keyword evidence="9" id="KW-1185">Reference proteome</keyword>
<dbReference type="InterPro" id="IPR032914">
    <property type="entry name" value="Vam6/VPS39/TRAP1"/>
</dbReference>
<dbReference type="InterPro" id="IPR001180">
    <property type="entry name" value="CNH_dom"/>
</dbReference>
<feature type="domain" description="CNH" evidence="6">
    <location>
        <begin position="13"/>
        <end position="78"/>
    </location>
</feature>
<dbReference type="EMBL" id="RBNI01014630">
    <property type="protein sequence ID" value="RUP19833.1"/>
    <property type="molecule type" value="Genomic_DNA"/>
</dbReference>
<feature type="domain" description="Vacuolar sorting protein 39/Transforming growth factor beta receptor-associated" evidence="7">
    <location>
        <begin position="354"/>
        <end position="455"/>
    </location>
</feature>
<feature type="region of interest" description="Disordered" evidence="5">
    <location>
        <begin position="196"/>
        <end position="260"/>
    </location>
</feature>
<dbReference type="GO" id="GO:0006914">
    <property type="term" value="P:autophagy"/>
    <property type="evidence" value="ECO:0007669"/>
    <property type="project" value="TreeGrafter"/>
</dbReference>
<gene>
    <name evidence="8" type="ORF">BC936DRAFT_139288</name>
</gene>
<feature type="region of interest" description="Disordered" evidence="5">
    <location>
        <begin position="322"/>
        <end position="342"/>
    </location>
</feature>
<evidence type="ECO:0000313" key="8">
    <source>
        <dbReference type="EMBL" id="RUP19833.1"/>
    </source>
</evidence>
<reference evidence="8 9" key="1">
    <citation type="journal article" date="2018" name="New Phytol.">
        <title>Phylogenomics of Endogonaceae and evolution of mycorrhizas within Mucoromycota.</title>
        <authorList>
            <person name="Chang Y."/>
            <person name="Desiro A."/>
            <person name="Na H."/>
            <person name="Sandor L."/>
            <person name="Lipzen A."/>
            <person name="Clum A."/>
            <person name="Barry K."/>
            <person name="Grigoriev I.V."/>
            <person name="Martin F.M."/>
            <person name="Stajich J.E."/>
            <person name="Smith M.E."/>
            <person name="Bonito G."/>
            <person name="Spatafora J.W."/>
        </authorList>
    </citation>
    <scope>NUCLEOTIDE SEQUENCE [LARGE SCALE GENOMIC DNA]</scope>
    <source>
        <strain evidence="8 9">GMNB39</strain>
    </source>
</reference>
<evidence type="ECO:0000256" key="2">
    <source>
        <dbReference type="ARBA" id="ARBA00023136"/>
    </source>
</evidence>
<dbReference type="GO" id="GO:0000329">
    <property type="term" value="C:fungal-type vacuole membrane"/>
    <property type="evidence" value="ECO:0007669"/>
    <property type="project" value="TreeGrafter"/>
</dbReference>
<accession>A0A433BA67</accession>
<evidence type="ECO:0008006" key="10">
    <source>
        <dbReference type="Google" id="ProtNLM"/>
    </source>
</evidence>
<protein>
    <recommendedName>
        <fullName evidence="10">CNH domain-containing protein</fullName>
    </recommendedName>
</protein>
<evidence type="ECO:0000256" key="1">
    <source>
        <dbReference type="ARBA" id="ARBA00004184"/>
    </source>
</evidence>
<dbReference type="PANTHER" id="PTHR12894:SF49">
    <property type="entry name" value="VAM6_VPS39-LIKE PROTEIN"/>
    <property type="match status" value="1"/>
</dbReference>
<proteinExistence type="inferred from homology"/>
<evidence type="ECO:0000256" key="4">
    <source>
        <dbReference type="PROSITE-ProRule" id="PRU01006"/>
    </source>
</evidence>
<keyword evidence="2" id="KW-0472">Membrane</keyword>
<dbReference type="GO" id="GO:0006886">
    <property type="term" value="P:intracellular protein transport"/>
    <property type="evidence" value="ECO:0007669"/>
    <property type="project" value="UniProtKB-UniRule"/>
</dbReference>
<dbReference type="PANTHER" id="PTHR12894">
    <property type="entry name" value="CNH DOMAIN CONTAINING"/>
    <property type="match status" value="1"/>
</dbReference>
<evidence type="ECO:0000259" key="7">
    <source>
        <dbReference type="Pfam" id="PF10366"/>
    </source>
</evidence>
<evidence type="ECO:0000256" key="3">
    <source>
        <dbReference type="ARBA" id="ARBA00038201"/>
    </source>
</evidence>
<dbReference type="InterPro" id="IPR019452">
    <property type="entry name" value="VPS39/TGF_beta_rcpt-assoc_1"/>
</dbReference>
<evidence type="ECO:0000313" key="9">
    <source>
        <dbReference type="Proteomes" id="UP000268093"/>
    </source>
</evidence>
<dbReference type="AlphaFoldDB" id="A0A433BA67"/>
<feature type="compositionally biased region" description="Polar residues" evidence="5">
    <location>
        <begin position="236"/>
        <end position="247"/>
    </location>
</feature>
<dbReference type="Proteomes" id="UP000268093">
    <property type="component" value="Unassembled WGS sequence"/>
</dbReference>
<name>A0A433BA67_9FUNG</name>
<comment type="subcellular location">
    <subcellularLocation>
        <location evidence="1">Endomembrane system</location>
        <topology evidence="1">Peripheral membrane protein</topology>
    </subcellularLocation>
</comment>
<dbReference type="OrthoDB" id="5325112at2759"/>